<dbReference type="SMART" id="SM00184">
    <property type="entry name" value="RING"/>
    <property type="match status" value="1"/>
</dbReference>
<dbReference type="CDD" id="cd16457">
    <property type="entry name" value="RING-H2_BRAP2"/>
    <property type="match status" value="1"/>
</dbReference>
<accession>A0ABR1ARD4</accession>
<dbReference type="Pfam" id="PF02148">
    <property type="entry name" value="zf-UBP"/>
    <property type="match status" value="1"/>
</dbReference>
<dbReference type="InterPro" id="IPR011422">
    <property type="entry name" value="BRAP2/ETP1_RRM"/>
</dbReference>
<evidence type="ECO:0000256" key="4">
    <source>
        <dbReference type="PROSITE-ProRule" id="PRU00502"/>
    </source>
</evidence>
<evidence type="ECO:0000256" key="3">
    <source>
        <dbReference type="ARBA" id="ARBA00022833"/>
    </source>
</evidence>
<keyword evidence="1" id="KW-0479">Metal-binding</keyword>
<evidence type="ECO:0000313" key="10">
    <source>
        <dbReference type="Proteomes" id="UP001359485"/>
    </source>
</evidence>
<evidence type="ECO:0008006" key="11">
    <source>
        <dbReference type="Google" id="ProtNLM"/>
    </source>
</evidence>
<dbReference type="Pfam" id="PF07576">
    <property type="entry name" value="BRAP2"/>
    <property type="match status" value="1"/>
</dbReference>
<dbReference type="PROSITE" id="PS50089">
    <property type="entry name" value="ZF_RING_2"/>
    <property type="match status" value="1"/>
</dbReference>
<feature type="region of interest" description="Disordered" evidence="6">
    <location>
        <begin position="521"/>
        <end position="546"/>
    </location>
</feature>
<evidence type="ECO:0000259" key="7">
    <source>
        <dbReference type="PROSITE" id="PS50089"/>
    </source>
</evidence>
<comment type="caution">
    <text evidence="9">The sequence shown here is derived from an EMBL/GenBank/DDBJ whole genome shotgun (WGS) entry which is preliminary data.</text>
</comment>
<feature type="domain" description="UBP-type" evidence="8">
    <location>
        <begin position="263"/>
        <end position="355"/>
    </location>
</feature>
<name>A0ABR1ARD4_POLSC</name>
<dbReference type="PANTHER" id="PTHR24007">
    <property type="entry name" value="BRCA1-ASSOCIATED PROTEIN"/>
    <property type="match status" value="1"/>
</dbReference>
<dbReference type="InterPro" id="IPR001841">
    <property type="entry name" value="Znf_RING"/>
</dbReference>
<feature type="compositionally biased region" description="Basic and acidic residues" evidence="6">
    <location>
        <begin position="521"/>
        <end position="530"/>
    </location>
</feature>
<dbReference type="InterPro" id="IPR013083">
    <property type="entry name" value="Znf_RING/FYVE/PHD"/>
</dbReference>
<dbReference type="PANTHER" id="PTHR24007:SF7">
    <property type="entry name" value="BRCA1-ASSOCIATED PROTEIN"/>
    <property type="match status" value="1"/>
</dbReference>
<evidence type="ECO:0000259" key="8">
    <source>
        <dbReference type="PROSITE" id="PS50271"/>
    </source>
</evidence>
<feature type="coiled-coil region" evidence="5">
    <location>
        <begin position="408"/>
        <end position="442"/>
    </location>
</feature>
<protein>
    <recommendedName>
        <fullName evidence="11">BRCA1-associated protein</fullName>
    </recommendedName>
</protein>
<evidence type="ECO:0000256" key="1">
    <source>
        <dbReference type="ARBA" id="ARBA00022723"/>
    </source>
</evidence>
<dbReference type="InterPro" id="IPR047243">
    <property type="entry name" value="RING-H2_BRAP2"/>
</dbReference>
<keyword evidence="2 4" id="KW-0863">Zinc-finger</keyword>
<dbReference type="InterPro" id="IPR001607">
    <property type="entry name" value="Znf_UBP"/>
</dbReference>
<dbReference type="SMART" id="SM00290">
    <property type="entry name" value="ZnF_UBP"/>
    <property type="match status" value="1"/>
</dbReference>
<dbReference type="PROSITE" id="PS50271">
    <property type="entry name" value="ZF_UBP"/>
    <property type="match status" value="1"/>
</dbReference>
<dbReference type="Gene3D" id="3.30.40.10">
    <property type="entry name" value="Zinc/RING finger domain, C3HC4 (zinc finger)"/>
    <property type="match status" value="2"/>
</dbReference>
<feature type="domain" description="RING-type" evidence="7">
    <location>
        <begin position="226"/>
        <end position="266"/>
    </location>
</feature>
<evidence type="ECO:0000256" key="6">
    <source>
        <dbReference type="SAM" id="MobiDB-lite"/>
    </source>
</evidence>
<keyword evidence="5" id="KW-0175">Coiled coil</keyword>
<keyword evidence="10" id="KW-1185">Reference proteome</keyword>
<dbReference type="Proteomes" id="UP001359485">
    <property type="component" value="Unassembled WGS sequence"/>
</dbReference>
<gene>
    <name evidence="9" type="ORF">RUM44_008964</name>
</gene>
<dbReference type="Pfam" id="PF13639">
    <property type="entry name" value="zf-RING_2"/>
    <property type="match status" value="1"/>
</dbReference>
<dbReference type="EMBL" id="JAWJWF010000045">
    <property type="protein sequence ID" value="KAK6626491.1"/>
    <property type="molecule type" value="Genomic_DNA"/>
</dbReference>
<organism evidence="9 10">
    <name type="scientific">Polyplax serrata</name>
    <name type="common">Common mouse louse</name>
    <dbReference type="NCBI Taxonomy" id="468196"/>
    <lineage>
        <taxon>Eukaryota</taxon>
        <taxon>Metazoa</taxon>
        <taxon>Ecdysozoa</taxon>
        <taxon>Arthropoda</taxon>
        <taxon>Hexapoda</taxon>
        <taxon>Insecta</taxon>
        <taxon>Pterygota</taxon>
        <taxon>Neoptera</taxon>
        <taxon>Paraneoptera</taxon>
        <taxon>Psocodea</taxon>
        <taxon>Troctomorpha</taxon>
        <taxon>Phthiraptera</taxon>
        <taxon>Anoplura</taxon>
        <taxon>Polyplacidae</taxon>
        <taxon>Polyplax</taxon>
    </lineage>
</organism>
<evidence type="ECO:0000313" key="9">
    <source>
        <dbReference type="EMBL" id="KAK6626491.1"/>
    </source>
</evidence>
<sequence>MSPNIAVCFMVFEIMNEGKATAASSYRGEAMACEARSVADGRREAKDIRVETYSNETGTHKGLFKKSITGKREGKKEEKKKAIDQKIGTISFVSGNPFVETTRGILHLYKENILSTLESGSERCNIICILAVPATMTCHDLLNFTAAYHDDIKHLRIIKDGTPNQYMALLTFRSQEMVCEFYTSFNGAPFNSLEPDCVCNLVFVSGVKVEESHPQLPPGHTELPTCPVCLERMDESVDGILTILCNHNFHSNCLAKWGDTSCPVCRYVQTPELVADNRCLQCVSVENLWICLICGHVGCGRYVEGHAYKHYLATQHCYSMLLGTNRVWDYAGDNFVHRLLQNKGDGKLVEAEQPSKEPGMEEKMESLQLEWTYNLTMQLEKQKDYFEGKIGQLQQSFASESTELRQKLLKTTEENHQLQVLLNEANIEKLNLEKKINTLSSRLGSTLSQLQDEKQIGKALQQNQTVWQAKFTNLESQFKDFKEMKDQELSELKDQLRDVMFFLEAQKQIEASDAKDEIAEGKIVISERPKNGSGLNSGKQRRRKNR</sequence>
<keyword evidence="3" id="KW-0862">Zinc</keyword>
<evidence type="ECO:0000256" key="5">
    <source>
        <dbReference type="SAM" id="Coils"/>
    </source>
</evidence>
<reference evidence="9 10" key="1">
    <citation type="submission" date="2023-09" db="EMBL/GenBank/DDBJ databases">
        <title>Genomes of two closely related lineages of the louse Polyplax serrata with different host specificities.</title>
        <authorList>
            <person name="Martinu J."/>
            <person name="Tarabai H."/>
            <person name="Stefka J."/>
            <person name="Hypsa V."/>
        </authorList>
    </citation>
    <scope>NUCLEOTIDE SEQUENCE [LARGE SCALE GENOMIC DNA]</scope>
    <source>
        <strain evidence="9">98ZLc_SE</strain>
    </source>
</reference>
<proteinExistence type="predicted"/>
<dbReference type="SUPFAM" id="SSF57850">
    <property type="entry name" value="RING/U-box"/>
    <property type="match status" value="2"/>
</dbReference>
<evidence type="ECO:0000256" key="2">
    <source>
        <dbReference type="ARBA" id="ARBA00022771"/>
    </source>
</evidence>